<evidence type="ECO:0000313" key="3">
    <source>
        <dbReference type="Proteomes" id="UP000254797"/>
    </source>
</evidence>
<dbReference type="RefSeq" id="WP_258862755.1">
    <property type="nucleotide sequence ID" value="NZ_UHFG01000004.1"/>
</dbReference>
<protein>
    <submittedName>
        <fullName evidence="2">Phage Mu protein F like protein</fullName>
    </submittedName>
</protein>
<dbReference type="Proteomes" id="UP000254797">
    <property type="component" value="Unassembled WGS sequence"/>
</dbReference>
<sequence length="344" mass="39630">MKSTQKQRNEAYNRERKAMDAWVKADLDNEAMLKQLYTQSKAQIEANIDRFYMRYADKHGLDKRTVKKLADSFDVTAYQNMAKEAVANRDFSKEANLWLSVYNLKMKVSREELLRAELNYELLKLHSKMDNQMQLAREKAALDEIKRQAGILGGQGSVAKRLKGILNADFYGKNFSERVWGNNGLYHETQKSLFSSLSRIATDMQGYKKEKERLMRRFDVAEYEALRLLKTENARIRSDVQLDAYKKNGFTHYIFVCEPGACQICSPYDKERFELSKGATAVTMPPLHPNCKCSTYGEVDYDTVLKGSKDSNHESLDKLNKTEYNQSMKESSTYARNVLSAVSL</sequence>
<keyword evidence="1" id="KW-0175">Coiled coil</keyword>
<feature type="coiled-coil region" evidence="1">
    <location>
        <begin position="197"/>
        <end position="224"/>
    </location>
</feature>
<dbReference type="AlphaFoldDB" id="A0A380JX53"/>
<organism evidence="2 3">
    <name type="scientific">Streptococcus dysgalactiae subsp. dysgalactiae</name>
    <dbReference type="NCBI Taxonomy" id="99822"/>
    <lineage>
        <taxon>Bacteria</taxon>
        <taxon>Bacillati</taxon>
        <taxon>Bacillota</taxon>
        <taxon>Bacilli</taxon>
        <taxon>Lactobacillales</taxon>
        <taxon>Streptococcaceae</taxon>
        <taxon>Streptococcus</taxon>
    </lineage>
</organism>
<evidence type="ECO:0000313" key="2">
    <source>
        <dbReference type="EMBL" id="SUN50762.1"/>
    </source>
</evidence>
<accession>A0A380JX53</accession>
<dbReference type="EMBL" id="UHFG01000004">
    <property type="protein sequence ID" value="SUN50762.1"/>
    <property type="molecule type" value="Genomic_DNA"/>
</dbReference>
<gene>
    <name evidence="2" type="ORF">NCTC4670_01639</name>
</gene>
<proteinExistence type="predicted"/>
<dbReference type="InterPro" id="IPR006528">
    <property type="entry name" value="Phage_head_morphogenesis_dom"/>
</dbReference>
<evidence type="ECO:0000256" key="1">
    <source>
        <dbReference type="SAM" id="Coils"/>
    </source>
</evidence>
<reference evidence="2 3" key="1">
    <citation type="submission" date="2018-06" db="EMBL/GenBank/DDBJ databases">
        <authorList>
            <consortium name="Pathogen Informatics"/>
            <person name="Doyle S."/>
        </authorList>
    </citation>
    <scope>NUCLEOTIDE SEQUENCE [LARGE SCALE GENOMIC DNA]</scope>
    <source>
        <strain evidence="2 3">NCTC4670</strain>
    </source>
</reference>
<dbReference type="NCBIfam" id="TIGR01641">
    <property type="entry name" value="phageSPP1_gp7"/>
    <property type="match status" value="1"/>
</dbReference>
<name>A0A380JX53_STRDY</name>